<dbReference type="AlphaFoldDB" id="A0A8T0GZ91"/>
<dbReference type="GO" id="GO:0004553">
    <property type="term" value="F:hydrolase activity, hydrolyzing O-glycosyl compounds"/>
    <property type="evidence" value="ECO:0007669"/>
    <property type="project" value="InterPro"/>
</dbReference>
<organism evidence="5 6">
    <name type="scientific">Ceratodon purpureus</name>
    <name type="common">Fire moss</name>
    <name type="synonym">Dicranum purpureum</name>
    <dbReference type="NCBI Taxonomy" id="3225"/>
    <lineage>
        <taxon>Eukaryota</taxon>
        <taxon>Viridiplantae</taxon>
        <taxon>Streptophyta</taxon>
        <taxon>Embryophyta</taxon>
        <taxon>Bryophyta</taxon>
        <taxon>Bryophytina</taxon>
        <taxon>Bryopsida</taxon>
        <taxon>Dicranidae</taxon>
        <taxon>Pseudoditrichales</taxon>
        <taxon>Ditrichaceae</taxon>
        <taxon>Ceratodon</taxon>
    </lineage>
</organism>
<evidence type="ECO:0000256" key="2">
    <source>
        <dbReference type="ARBA" id="ARBA00023295"/>
    </source>
</evidence>
<dbReference type="InterPro" id="IPR044791">
    <property type="entry name" value="Beta-glucanase/XTH"/>
</dbReference>
<dbReference type="Pfam" id="PF00722">
    <property type="entry name" value="Glyco_hydro_16"/>
    <property type="match status" value="1"/>
</dbReference>
<dbReference type="Gene3D" id="2.60.120.200">
    <property type="match status" value="1"/>
</dbReference>
<keyword evidence="6" id="KW-1185">Reference proteome</keyword>
<name>A0A8T0GZ91_CERPU</name>
<feature type="active site" description="Proton donor" evidence="3">
    <location>
        <position position="125"/>
    </location>
</feature>
<reference evidence="5" key="1">
    <citation type="submission" date="2020-06" db="EMBL/GenBank/DDBJ databases">
        <title>WGS assembly of Ceratodon purpureus strain R40.</title>
        <authorList>
            <person name="Carey S.B."/>
            <person name="Jenkins J."/>
            <person name="Shu S."/>
            <person name="Lovell J.T."/>
            <person name="Sreedasyam A."/>
            <person name="Maumus F."/>
            <person name="Tiley G.P."/>
            <person name="Fernandez-Pozo N."/>
            <person name="Barry K."/>
            <person name="Chen C."/>
            <person name="Wang M."/>
            <person name="Lipzen A."/>
            <person name="Daum C."/>
            <person name="Saski C.A."/>
            <person name="Payton A.C."/>
            <person name="Mcbreen J.C."/>
            <person name="Conrad R.E."/>
            <person name="Kollar L.M."/>
            <person name="Olsson S."/>
            <person name="Huttunen S."/>
            <person name="Landis J.B."/>
            <person name="Wickett N.J."/>
            <person name="Johnson M.G."/>
            <person name="Rensing S.A."/>
            <person name="Grimwood J."/>
            <person name="Schmutz J."/>
            <person name="Mcdaniel S.F."/>
        </authorList>
    </citation>
    <scope>NUCLEOTIDE SEQUENCE</scope>
    <source>
        <strain evidence="5">R40</strain>
    </source>
</reference>
<gene>
    <name evidence="5" type="ORF">KC19_8G032000</name>
</gene>
<dbReference type="Proteomes" id="UP000822688">
    <property type="component" value="Chromosome 8"/>
</dbReference>
<dbReference type="InterPro" id="IPR013320">
    <property type="entry name" value="ConA-like_dom_sf"/>
</dbReference>
<dbReference type="InterPro" id="IPR008264">
    <property type="entry name" value="Beta_glucanase"/>
</dbReference>
<evidence type="ECO:0000256" key="3">
    <source>
        <dbReference type="PIRSR" id="PIRSR608264-1"/>
    </source>
</evidence>
<dbReference type="SUPFAM" id="SSF49899">
    <property type="entry name" value="Concanavalin A-like lectins/glucanases"/>
    <property type="match status" value="1"/>
</dbReference>
<evidence type="ECO:0000256" key="1">
    <source>
        <dbReference type="ARBA" id="ARBA00022801"/>
    </source>
</evidence>
<feature type="domain" description="GH16" evidence="4">
    <location>
        <begin position="28"/>
        <end position="234"/>
    </location>
</feature>
<feature type="active site" description="Nucleophile" evidence="3">
    <location>
        <position position="121"/>
    </location>
</feature>
<dbReference type="PROSITE" id="PS51762">
    <property type="entry name" value="GH16_2"/>
    <property type="match status" value="1"/>
</dbReference>
<accession>A0A8T0GZ91</accession>
<dbReference type="EMBL" id="CM026429">
    <property type="protein sequence ID" value="KAG0563444.1"/>
    <property type="molecule type" value="Genomic_DNA"/>
</dbReference>
<sequence>MNGGDCGGSCACAGPAAPLIQVPEIAKVPATAKPVLLTPTKHLTDIEVDYGHENLDHSKEVQQIAIKYEEIKEENGARWRTPHRFESGIFSAKIKTPGGNTSGLNCSFYLSSLEGDKTQDEIDFEFLGKDKGIIQTNVYTEGTGNREEIHQLGFDSSEDFHEYTIHWSPTEILWFIDGVQVRKHERKENEAYPTKPMFLYASVWNAGWVNNGEWAGCYAGCDEPYLCTYKDVQIPHQQ</sequence>
<evidence type="ECO:0000259" key="4">
    <source>
        <dbReference type="PROSITE" id="PS51762"/>
    </source>
</evidence>
<protein>
    <recommendedName>
        <fullName evidence="4">GH16 domain-containing protein</fullName>
    </recommendedName>
</protein>
<keyword evidence="1" id="KW-0378">Hydrolase</keyword>
<dbReference type="PANTHER" id="PTHR31062">
    <property type="entry name" value="XYLOGLUCAN ENDOTRANSGLUCOSYLASE/HYDROLASE PROTEIN 8-RELATED"/>
    <property type="match status" value="1"/>
</dbReference>
<evidence type="ECO:0000313" key="6">
    <source>
        <dbReference type="Proteomes" id="UP000822688"/>
    </source>
</evidence>
<evidence type="ECO:0000313" key="5">
    <source>
        <dbReference type="EMBL" id="KAG0563444.1"/>
    </source>
</evidence>
<dbReference type="InterPro" id="IPR000757">
    <property type="entry name" value="Beta-glucanase-like"/>
</dbReference>
<proteinExistence type="predicted"/>
<dbReference type="GO" id="GO:0005975">
    <property type="term" value="P:carbohydrate metabolic process"/>
    <property type="evidence" value="ECO:0007669"/>
    <property type="project" value="InterPro"/>
</dbReference>
<keyword evidence="2" id="KW-0326">Glycosidase</keyword>
<dbReference type="PRINTS" id="PR00737">
    <property type="entry name" value="GLHYDRLASE16"/>
</dbReference>
<comment type="caution">
    <text evidence="5">The sequence shown here is derived from an EMBL/GenBank/DDBJ whole genome shotgun (WGS) entry which is preliminary data.</text>
</comment>